<proteinExistence type="predicted"/>
<organism evidence="3 4">
    <name type="scientific">Limnofasciculus baicalensis BBK-W-15</name>
    <dbReference type="NCBI Taxonomy" id="2699891"/>
    <lineage>
        <taxon>Bacteria</taxon>
        <taxon>Bacillati</taxon>
        <taxon>Cyanobacteriota</taxon>
        <taxon>Cyanophyceae</taxon>
        <taxon>Coleofasciculales</taxon>
        <taxon>Coleofasciculaceae</taxon>
        <taxon>Limnofasciculus</taxon>
        <taxon>Limnofasciculus baicalensis</taxon>
    </lineage>
</organism>
<feature type="compositionally biased region" description="Low complexity" evidence="1">
    <location>
        <begin position="1"/>
        <end position="42"/>
    </location>
</feature>
<dbReference type="AlphaFoldDB" id="A0AAE3GWT6"/>
<dbReference type="InterPro" id="IPR024983">
    <property type="entry name" value="CHAT_dom"/>
</dbReference>
<keyword evidence="4" id="KW-1185">Reference proteome</keyword>
<dbReference type="Proteomes" id="UP001204953">
    <property type="component" value="Unassembled WGS sequence"/>
</dbReference>
<evidence type="ECO:0000259" key="2">
    <source>
        <dbReference type="Pfam" id="PF12770"/>
    </source>
</evidence>
<feature type="compositionally biased region" description="Low complexity" evidence="1">
    <location>
        <begin position="61"/>
        <end position="79"/>
    </location>
</feature>
<dbReference type="PANTHER" id="PTHR10098">
    <property type="entry name" value="RAPSYN-RELATED"/>
    <property type="match status" value="1"/>
</dbReference>
<name>A0AAE3GWT6_9CYAN</name>
<dbReference type="EMBL" id="JAMZMM010000298">
    <property type="protein sequence ID" value="MCP2731223.1"/>
    <property type="molecule type" value="Genomic_DNA"/>
</dbReference>
<feature type="domain" description="CHAT" evidence="2">
    <location>
        <begin position="231"/>
        <end position="522"/>
    </location>
</feature>
<feature type="region of interest" description="Disordered" evidence="1">
    <location>
        <begin position="1"/>
        <end position="79"/>
    </location>
</feature>
<evidence type="ECO:0000256" key="1">
    <source>
        <dbReference type="SAM" id="MobiDB-lite"/>
    </source>
</evidence>
<protein>
    <submittedName>
        <fullName evidence="3">CHAT domain-containing protein</fullName>
    </submittedName>
</protein>
<dbReference type="Pfam" id="PF12770">
    <property type="entry name" value="CHAT"/>
    <property type="match status" value="1"/>
</dbReference>
<evidence type="ECO:0000313" key="4">
    <source>
        <dbReference type="Proteomes" id="UP001204953"/>
    </source>
</evidence>
<evidence type="ECO:0000313" key="3">
    <source>
        <dbReference type="EMBL" id="MCP2731223.1"/>
    </source>
</evidence>
<reference evidence="3" key="1">
    <citation type="submission" date="2022-06" db="EMBL/GenBank/DDBJ databases">
        <title>New cyanobacteria of genus Symplocastrum in benthos of Lake Baikal.</title>
        <authorList>
            <person name="Sorokovikova E."/>
            <person name="Tikhonova I."/>
            <person name="Krasnopeev A."/>
            <person name="Evseev P."/>
            <person name="Gladkikh A."/>
            <person name="Belykh O."/>
        </authorList>
    </citation>
    <scope>NUCLEOTIDE SEQUENCE</scope>
    <source>
        <strain evidence="3">BBK-W-15</strain>
    </source>
</reference>
<accession>A0AAE3GWT6</accession>
<gene>
    <name evidence="3" type="ORF">NJ959_22625</name>
</gene>
<sequence length="524" mass="56613">NPGTTPGTTPGTNPGTTPGTTPGTNPGTTPGTNPGTNPATNPSVNPATNSGTNPGTNPSATVSNTTVDNNSSNNINSDNQPILINELFDQNSSSTLDQPNSVDSSEKLFTQKFQQYLGISTDAPVKTIAQTRNLIQEIEEATGIKPAIMYVSFIPQKLVTGRSIDRLSSDNSSGITVPTAQDQLELVLITSKGAVIRKRIEGATREKVIAVANNFRSQVTNLRSQEGDYLAPAKQLYDWMVAPLEADFKAQGIQNLSFIVDTGLRSIPFAALHDGKQFLIEKYSIGLMPSLSLTDTRYKPIKNLEVLAMGAASFTDQKPLPAVPVELLAITPSLWQGKSFLNDGFTLENLKNQRKDEPFGIIHLATHANFQPGEVSNSYIQLWNSKLKMNQLSSLGWNNPPVELLVLSACRTALGNEEAELGFAGLAVQAGVKSALGSLWYVSDRGTLGLMTEFYQQLKQTSTKSEALRQTQLAMLQGKVYVSGGNLVADSDLVPLPPELVRLGDQTFKHPYFWSAFTMIGNPW</sequence>
<dbReference type="RefSeq" id="WP_254013967.1">
    <property type="nucleotide sequence ID" value="NZ_JAMZMM010000298.1"/>
</dbReference>
<feature type="compositionally biased region" description="Polar residues" evidence="1">
    <location>
        <begin position="43"/>
        <end position="60"/>
    </location>
</feature>
<feature type="non-terminal residue" evidence="3">
    <location>
        <position position="1"/>
    </location>
</feature>
<dbReference type="PANTHER" id="PTHR10098:SF112">
    <property type="entry name" value="SLR0380 PROTEIN"/>
    <property type="match status" value="1"/>
</dbReference>
<comment type="caution">
    <text evidence="3">The sequence shown here is derived from an EMBL/GenBank/DDBJ whole genome shotgun (WGS) entry which is preliminary data.</text>
</comment>